<proteinExistence type="predicted"/>
<dbReference type="AlphaFoldDB" id="A0A1Y1I1P4"/>
<protein>
    <submittedName>
        <fullName evidence="1">Uncharacterized protein</fullName>
    </submittedName>
</protein>
<accession>A0A1Y1I1P4</accession>
<evidence type="ECO:0000313" key="2">
    <source>
        <dbReference type="Proteomes" id="UP000054558"/>
    </source>
</evidence>
<reference evidence="1 2" key="1">
    <citation type="journal article" date="2014" name="Nat. Commun.">
        <title>Klebsormidium flaccidum genome reveals primary factors for plant terrestrial adaptation.</title>
        <authorList>
            <person name="Hori K."/>
            <person name="Maruyama F."/>
            <person name="Fujisawa T."/>
            <person name="Togashi T."/>
            <person name="Yamamoto N."/>
            <person name="Seo M."/>
            <person name="Sato S."/>
            <person name="Yamada T."/>
            <person name="Mori H."/>
            <person name="Tajima N."/>
            <person name="Moriyama T."/>
            <person name="Ikeuchi M."/>
            <person name="Watanabe M."/>
            <person name="Wada H."/>
            <person name="Kobayashi K."/>
            <person name="Saito M."/>
            <person name="Masuda T."/>
            <person name="Sasaki-Sekimoto Y."/>
            <person name="Mashiguchi K."/>
            <person name="Awai K."/>
            <person name="Shimojima M."/>
            <person name="Masuda S."/>
            <person name="Iwai M."/>
            <person name="Nobusawa T."/>
            <person name="Narise T."/>
            <person name="Kondo S."/>
            <person name="Saito H."/>
            <person name="Sato R."/>
            <person name="Murakawa M."/>
            <person name="Ihara Y."/>
            <person name="Oshima-Yamada Y."/>
            <person name="Ohtaka K."/>
            <person name="Satoh M."/>
            <person name="Sonobe K."/>
            <person name="Ishii M."/>
            <person name="Ohtani R."/>
            <person name="Kanamori-Sato M."/>
            <person name="Honoki R."/>
            <person name="Miyazaki D."/>
            <person name="Mochizuki H."/>
            <person name="Umetsu J."/>
            <person name="Higashi K."/>
            <person name="Shibata D."/>
            <person name="Kamiya Y."/>
            <person name="Sato N."/>
            <person name="Nakamura Y."/>
            <person name="Tabata S."/>
            <person name="Ida S."/>
            <person name="Kurokawa K."/>
            <person name="Ohta H."/>
        </authorList>
    </citation>
    <scope>NUCLEOTIDE SEQUENCE [LARGE SCALE GENOMIC DNA]</scope>
    <source>
        <strain evidence="1 2">NIES-2285</strain>
    </source>
</reference>
<keyword evidence="2" id="KW-1185">Reference proteome</keyword>
<dbReference type="EMBL" id="DF237094">
    <property type="protein sequence ID" value="GAQ83359.1"/>
    <property type="molecule type" value="Genomic_DNA"/>
</dbReference>
<evidence type="ECO:0000313" key="1">
    <source>
        <dbReference type="EMBL" id="GAQ83359.1"/>
    </source>
</evidence>
<dbReference type="Proteomes" id="UP000054558">
    <property type="component" value="Unassembled WGS sequence"/>
</dbReference>
<organism evidence="1 2">
    <name type="scientific">Klebsormidium nitens</name>
    <name type="common">Green alga</name>
    <name type="synonym">Ulothrix nitens</name>
    <dbReference type="NCBI Taxonomy" id="105231"/>
    <lineage>
        <taxon>Eukaryota</taxon>
        <taxon>Viridiplantae</taxon>
        <taxon>Streptophyta</taxon>
        <taxon>Klebsormidiophyceae</taxon>
        <taxon>Klebsormidiales</taxon>
        <taxon>Klebsormidiaceae</taxon>
        <taxon>Klebsormidium</taxon>
    </lineage>
</organism>
<gene>
    <name evidence="1" type="ORF">KFL_001450115</name>
</gene>
<sequence>MATTSGIHLKAEACGWARKAKCAQKELHHLGMSVTEAWERAKASSPLNKVSAWDITVIIKSSHYWYHSRSALARIPRA</sequence>
<name>A0A1Y1I1P4_KLENI</name>